<dbReference type="Proteomes" id="UP000542813">
    <property type="component" value="Unassembled WGS sequence"/>
</dbReference>
<dbReference type="Gene3D" id="3.40.50.720">
    <property type="entry name" value="NAD(P)-binding Rossmann-like Domain"/>
    <property type="match status" value="1"/>
</dbReference>
<keyword evidence="4" id="KW-1185">Reference proteome</keyword>
<dbReference type="InterPro" id="IPR002347">
    <property type="entry name" value="SDR_fam"/>
</dbReference>
<dbReference type="PRINTS" id="PR00080">
    <property type="entry name" value="SDRFAMILY"/>
</dbReference>
<dbReference type="InterPro" id="IPR020904">
    <property type="entry name" value="Sc_DH/Rdtase_CS"/>
</dbReference>
<dbReference type="CDD" id="cd05233">
    <property type="entry name" value="SDR_c"/>
    <property type="match status" value="1"/>
</dbReference>
<comment type="similarity">
    <text evidence="1">Belongs to the short-chain dehydrogenases/reductases (SDR) family.</text>
</comment>
<organism evidence="3 4">
    <name type="scientific">Jiangella mangrovi</name>
    <dbReference type="NCBI Taxonomy" id="1524084"/>
    <lineage>
        <taxon>Bacteria</taxon>
        <taxon>Bacillati</taxon>
        <taxon>Actinomycetota</taxon>
        <taxon>Actinomycetes</taxon>
        <taxon>Jiangellales</taxon>
        <taxon>Jiangellaceae</taxon>
        <taxon>Jiangella</taxon>
    </lineage>
</organism>
<accession>A0A7W9GMP3</accession>
<dbReference type="PANTHER" id="PTHR43477">
    <property type="entry name" value="DIHYDROANTICAPSIN 7-DEHYDROGENASE"/>
    <property type="match status" value="1"/>
</dbReference>
<sequence>MSRDRTTSERERAMGDFDGLTAVVTGGASGIGLATAQLLAASGANVAILDRKVDDAPSGLYALDCDVTDSDAVTTAVNAVAEHFGGLDIVVNNAGIGAAGTIADNPDTEWHHVFDVNVLGMVRVARAALPHLRRSEHAAIVNVCSIAATAGLPQRALYSATKGAVLSLTQAMAADHIGEGIRVNAVNPGTADTPWVGRLLDAAPDPAAERAALEARQPTGRLVPPADIAHAIAYLAGPHSGSVTGTTLAVDGGMQGLRLRK</sequence>
<dbReference type="PROSITE" id="PS00061">
    <property type="entry name" value="ADH_SHORT"/>
    <property type="match status" value="1"/>
</dbReference>
<dbReference type="PANTHER" id="PTHR43477:SF1">
    <property type="entry name" value="DIHYDROANTICAPSIN 7-DEHYDROGENASE"/>
    <property type="match status" value="1"/>
</dbReference>
<keyword evidence="2" id="KW-0560">Oxidoreductase</keyword>
<protein>
    <submittedName>
        <fullName evidence="3">NAD(P)-dependent dehydrogenase (Short-subunit alcohol dehydrogenase family)</fullName>
    </submittedName>
</protein>
<evidence type="ECO:0000256" key="1">
    <source>
        <dbReference type="ARBA" id="ARBA00006484"/>
    </source>
</evidence>
<dbReference type="GO" id="GO:0016491">
    <property type="term" value="F:oxidoreductase activity"/>
    <property type="evidence" value="ECO:0007669"/>
    <property type="project" value="UniProtKB-KW"/>
</dbReference>
<dbReference type="AlphaFoldDB" id="A0A7W9GMP3"/>
<comment type="caution">
    <text evidence="3">The sequence shown here is derived from an EMBL/GenBank/DDBJ whole genome shotgun (WGS) entry which is preliminary data.</text>
</comment>
<dbReference type="FunFam" id="3.40.50.720:FF:000084">
    <property type="entry name" value="Short-chain dehydrogenase reductase"/>
    <property type="match status" value="1"/>
</dbReference>
<dbReference type="InterPro" id="IPR051122">
    <property type="entry name" value="SDR_DHRS6-like"/>
</dbReference>
<proteinExistence type="inferred from homology"/>
<dbReference type="PRINTS" id="PR00081">
    <property type="entry name" value="GDHRDH"/>
</dbReference>
<evidence type="ECO:0000313" key="3">
    <source>
        <dbReference type="EMBL" id="MBB5786615.1"/>
    </source>
</evidence>
<evidence type="ECO:0000256" key="2">
    <source>
        <dbReference type="ARBA" id="ARBA00023002"/>
    </source>
</evidence>
<dbReference type="SUPFAM" id="SSF51735">
    <property type="entry name" value="NAD(P)-binding Rossmann-fold domains"/>
    <property type="match status" value="1"/>
</dbReference>
<dbReference type="EMBL" id="JACHMM010000001">
    <property type="protein sequence ID" value="MBB5786615.1"/>
    <property type="molecule type" value="Genomic_DNA"/>
</dbReference>
<name>A0A7W9GMP3_9ACTN</name>
<gene>
    <name evidence="3" type="ORF">HD601_001190</name>
</gene>
<evidence type="ECO:0000313" key="4">
    <source>
        <dbReference type="Proteomes" id="UP000542813"/>
    </source>
</evidence>
<dbReference type="Pfam" id="PF13561">
    <property type="entry name" value="adh_short_C2"/>
    <property type="match status" value="1"/>
</dbReference>
<reference evidence="3 4" key="1">
    <citation type="submission" date="2020-08" db="EMBL/GenBank/DDBJ databases">
        <title>Sequencing the genomes of 1000 actinobacteria strains.</title>
        <authorList>
            <person name="Klenk H.-P."/>
        </authorList>
    </citation>
    <scope>NUCLEOTIDE SEQUENCE [LARGE SCALE GENOMIC DNA]</scope>
    <source>
        <strain evidence="3 4">DSM 102122</strain>
    </source>
</reference>
<dbReference type="InterPro" id="IPR036291">
    <property type="entry name" value="NAD(P)-bd_dom_sf"/>
</dbReference>